<feature type="chain" id="PRO_5045942950" description="Secreted protein" evidence="1">
    <location>
        <begin position="30"/>
        <end position="202"/>
    </location>
</feature>
<name>A0ABP3KQU6_9SPHN</name>
<evidence type="ECO:0000256" key="1">
    <source>
        <dbReference type="SAM" id="SignalP"/>
    </source>
</evidence>
<comment type="caution">
    <text evidence="2">The sequence shown here is derived from an EMBL/GenBank/DDBJ whole genome shotgun (WGS) entry which is preliminary data.</text>
</comment>
<proteinExistence type="predicted"/>
<organism evidence="2 3">
    <name type="scientific">Parasphingorhabdus litoris</name>
    <dbReference type="NCBI Taxonomy" id="394733"/>
    <lineage>
        <taxon>Bacteria</taxon>
        <taxon>Pseudomonadati</taxon>
        <taxon>Pseudomonadota</taxon>
        <taxon>Alphaproteobacteria</taxon>
        <taxon>Sphingomonadales</taxon>
        <taxon>Sphingomonadaceae</taxon>
        <taxon>Parasphingorhabdus</taxon>
    </lineage>
</organism>
<dbReference type="Proteomes" id="UP001500713">
    <property type="component" value="Unassembled WGS sequence"/>
</dbReference>
<dbReference type="RefSeq" id="WP_229956766.1">
    <property type="nucleotide sequence ID" value="NZ_BAAAEM010000003.1"/>
</dbReference>
<gene>
    <name evidence="2" type="ORF">GCM10009096_27140</name>
</gene>
<feature type="signal peptide" evidence="1">
    <location>
        <begin position="1"/>
        <end position="29"/>
    </location>
</feature>
<keyword evidence="3" id="KW-1185">Reference proteome</keyword>
<evidence type="ECO:0008006" key="4">
    <source>
        <dbReference type="Google" id="ProtNLM"/>
    </source>
</evidence>
<evidence type="ECO:0000313" key="3">
    <source>
        <dbReference type="Proteomes" id="UP001500713"/>
    </source>
</evidence>
<keyword evidence="1" id="KW-0732">Signal</keyword>
<reference evidence="3" key="1">
    <citation type="journal article" date="2019" name="Int. J. Syst. Evol. Microbiol.">
        <title>The Global Catalogue of Microorganisms (GCM) 10K type strain sequencing project: providing services to taxonomists for standard genome sequencing and annotation.</title>
        <authorList>
            <consortium name="The Broad Institute Genomics Platform"/>
            <consortium name="The Broad Institute Genome Sequencing Center for Infectious Disease"/>
            <person name="Wu L."/>
            <person name="Ma J."/>
        </authorList>
    </citation>
    <scope>NUCLEOTIDE SEQUENCE [LARGE SCALE GENOMIC DNA]</scope>
    <source>
        <strain evidence="3">JCM 14162</strain>
    </source>
</reference>
<sequence>MMQTTKWTGLKYAVSTFLCAILPITAASASEVDAIADNEPRVMRIIFDDCLGFVQNDIAPFAGMMLLPITDKGRDVLHPRYATNDSLFHLFSDRYVVTWGEDEEDRYCILLTSQPSHEPMMLGVERTSFLERLTKRANAVGMTENGMPGPFSPLNTMSWRTPDEDGKTKLRMVVMPSGGSDDQDMVDAGIIIVAAAVDGDED</sequence>
<dbReference type="EMBL" id="BAAAEM010000003">
    <property type="protein sequence ID" value="GAA0483313.1"/>
    <property type="molecule type" value="Genomic_DNA"/>
</dbReference>
<protein>
    <recommendedName>
        <fullName evidence="4">Secreted protein</fullName>
    </recommendedName>
</protein>
<accession>A0ABP3KQU6</accession>
<evidence type="ECO:0000313" key="2">
    <source>
        <dbReference type="EMBL" id="GAA0483313.1"/>
    </source>
</evidence>